<feature type="transmembrane region" description="Helical" evidence="2">
    <location>
        <begin position="15"/>
        <end position="39"/>
    </location>
</feature>
<organism evidence="4 5">
    <name type="scientific">Aeriscardovia aeriphila</name>
    <dbReference type="NCBI Taxonomy" id="218139"/>
    <lineage>
        <taxon>Bacteria</taxon>
        <taxon>Bacillati</taxon>
        <taxon>Actinomycetota</taxon>
        <taxon>Actinomycetes</taxon>
        <taxon>Bifidobacteriales</taxon>
        <taxon>Bifidobacteriaceae</taxon>
        <taxon>Aeriscardovia</taxon>
    </lineage>
</organism>
<dbReference type="RefSeq" id="WP_094689826.1">
    <property type="nucleotide sequence ID" value="NZ_JACBYZ010000001.1"/>
</dbReference>
<feature type="domain" description="VWFA" evidence="3">
    <location>
        <begin position="83"/>
        <end position="286"/>
    </location>
</feature>
<protein>
    <submittedName>
        <fullName evidence="4">VWA domain-containing protein</fullName>
    </submittedName>
</protein>
<dbReference type="Gene3D" id="3.40.50.410">
    <property type="entry name" value="von Willebrand factor, type A domain"/>
    <property type="match status" value="1"/>
</dbReference>
<name>A0A261FAY3_9BIFI</name>
<reference evidence="4 5" key="1">
    <citation type="journal article" date="2017" name="BMC Genomics">
        <title>Comparative genomic and phylogenomic analyses of the Bifidobacteriaceae family.</title>
        <authorList>
            <person name="Lugli G.A."/>
            <person name="Milani C."/>
            <person name="Turroni F."/>
            <person name="Duranti S."/>
            <person name="Mancabelli L."/>
            <person name="Mangifesta M."/>
            <person name="Ferrario C."/>
            <person name="Modesto M."/>
            <person name="Mattarelli P."/>
            <person name="Jiri K."/>
            <person name="van Sinderen D."/>
            <person name="Ventura M."/>
        </authorList>
    </citation>
    <scope>NUCLEOTIDE SEQUENCE [LARGE SCALE GENOMIC DNA]</scope>
    <source>
        <strain evidence="4 5">LMG 21773</strain>
    </source>
</reference>
<accession>A0A261FAY3</accession>
<evidence type="ECO:0000259" key="3">
    <source>
        <dbReference type="PROSITE" id="PS50234"/>
    </source>
</evidence>
<gene>
    <name evidence="4" type="ORF">AEAE_0770</name>
</gene>
<evidence type="ECO:0000313" key="5">
    <source>
        <dbReference type="Proteomes" id="UP000228976"/>
    </source>
</evidence>
<dbReference type="Pfam" id="PF13519">
    <property type="entry name" value="VWA_2"/>
    <property type="match status" value="1"/>
</dbReference>
<keyword evidence="5" id="KW-1185">Reference proteome</keyword>
<proteinExistence type="predicted"/>
<dbReference type="SUPFAM" id="SSF53300">
    <property type="entry name" value="vWA-like"/>
    <property type="match status" value="1"/>
</dbReference>
<dbReference type="Proteomes" id="UP000228976">
    <property type="component" value="Unassembled WGS sequence"/>
</dbReference>
<evidence type="ECO:0000256" key="1">
    <source>
        <dbReference type="SAM" id="MobiDB-lite"/>
    </source>
</evidence>
<feature type="transmembrane region" description="Helical" evidence="2">
    <location>
        <begin position="322"/>
        <end position="341"/>
    </location>
</feature>
<dbReference type="OrthoDB" id="9814325at2"/>
<dbReference type="EMBL" id="MWWU01000002">
    <property type="protein sequence ID" value="OZG56282.1"/>
    <property type="molecule type" value="Genomic_DNA"/>
</dbReference>
<keyword evidence="2" id="KW-0812">Transmembrane</keyword>
<sequence length="350" mass="38029">MIQFSDFVFLPVTGAWWSTLLLDVIVVASFVVGVSLFTARRANNDALVWDWLRRGLLLLALLAASLGPTQVSNTTSAAVNQTDVFFAVDTTGSIAVGDARLPGKAQPVTRLSASREIIRNVMKLYPSARYAGINFASSANIDLPVTADREAVLSWVDNLEVEPTAVSAGSSLDQPLDTLIKAMQDVHAERPHDVIVLYYLSDGESTSSRQRRTFSALREFVDGGAVISVGSAQGGQVPLVTAQNTREISRSASPTSPNGWVNDPDTKKPAISRMDASTLKSIADEMSVDEVDGSQSLDSLKSHASSRFLVEKSTRRRAVRSYMVWPFALIIAVLAIWELGVDVARMRRFL</sequence>
<keyword evidence="2" id="KW-1133">Transmembrane helix</keyword>
<feature type="region of interest" description="Disordered" evidence="1">
    <location>
        <begin position="245"/>
        <end position="268"/>
    </location>
</feature>
<dbReference type="InterPro" id="IPR002035">
    <property type="entry name" value="VWF_A"/>
</dbReference>
<dbReference type="PROSITE" id="PS50234">
    <property type="entry name" value="VWFA"/>
    <property type="match status" value="1"/>
</dbReference>
<feature type="compositionally biased region" description="Polar residues" evidence="1">
    <location>
        <begin position="245"/>
        <end position="259"/>
    </location>
</feature>
<comment type="caution">
    <text evidence="4">The sequence shown here is derived from an EMBL/GenBank/DDBJ whole genome shotgun (WGS) entry which is preliminary data.</text>
</comment>
<keyword evidence="2" id="KW-0472">Membrane</keyword>
<evidence type="ECO:0000256" key="2">
    <source>
        <dbReference type="SAM" id="Phobius"/>
    </source>
</evidence>
<dbReference type="InterPro" id="IPR036465">
    <property type="entry name" value="vWFA_dom_sf"/>
</dbReference>
<evidence type="ECO:0000313" key="4">
    <source>
        <dbReference type="EMBL" id="OZG56282.1"/>
    </source>
</evidence>
<dbReference type="AlphaFoldDB" id="A0A261FAY3"/>
<dbReference type="SMART" id="SM00327">
    <property type="entry name" value="VWA"/>
    <property type="match status" value="1"/>
</dbReference>